<reference evidence="3" key="1">
    <citation type="submission" date="2018-01" db="EMBL/GenBank/DDBJ databases">
        <authorList>
            <person name="Mao J.F."/>
        </authorList>
    </citation>
    <scope>NUCLEOTIDE SEQUENCE</scope>
    <source>
        <strain evidence="3">Huo1</strain>
        <tissue evidence="3">Leaf</tissue>
    </source>
</reference>
<protein>
    <recommendedName>
        <fullName evidence="2">Peptidase C14 caspase domain-containing protein</fullName>
    </recommendedName>
</protein>
<dbReference type="InterPro" id="IPR011600">
    <property type="entry name" value="Pept_C14_caspase"/>
</dbReference>
<dbReference type="Gene3D" id="3.40.50.12660">
    <property type="match status" value="1"/>
</dbReference>
<evidence type="ECO:0000256" key="1">
    <source>
        <dbReference type="ARBA" id="ARBA00009005"/>
    </source>
</evidence>
<evidence type="ECO:0000313" key="4">
    <source>
        <dbReference type="Proteomes" id="UP000298416"/>
    </source>
</evidence>
<dbReference type="PANTHER" id="PTHR48104">
    <property type="entry name" value="METACASPASE-4"/>
    <property type="match status" value="1"/>
</dbReference>
<dbReference type="InterPro" id="IPR050452">
    <property type="entry name" value="Metacaspase"/>
</dbReference>
<organism evidence="3">
    <name type="scientific">Salvia splendens</name>
    <name type="common">Scarlet sage</name>
    <dbReference type="NCBI Taxonomy" id="180675"/>
    <lineage>
        <taxon>Eukaryota</taxon>
        <taxon>Viridiplantae</taxon>
        <taxon>Streptophyta</taxon>
        <taxon>Embryophyta</taxon>
        <taxon>Tracheophyta</taxon>
        <taxon>Spermatophyta</taxon>
        <taxon>Magnoliopsida</taxon>
        <taxon>eudicotyledons</taxon>
        <taxon>Gunneridae</taxon>
        <taxon>Pentapetalae</taxon>
        <taxon>asterids</taxon>
        <taxon>lamiids</taxon>
        <taxon>Lamiales</taxon>
        <taxon>Lamiaceae</taxon>
        <taxon>Nepetoideae</taxon>
        <taxon>Mentheae</taxon>
        <taxon>Salviinae</taxon>
        <taxon>Salvia</taxon>
        <taxon>Salvia subgen. Calosphace</taxon>
        <taxon>core Calosphace</taxon>
    </lineage>
</organism>
<dbReference type="SUPFAM" id="SSF52129">
    <property type="entry name" value="Caspase-like"/>
    <property type="match status" value="1"/>
</dbReference>
<dbReference type="GO" id="GO:0004197">
    <property type="term" value="F:cysteine-type endopeptidase activity"/>
    <property type="evidence" value="ECO:0007669"/>
    <property type="project" value="InterPro"/>
</dbReference>
<dbReference type="GO" id="GO:0005737">
    <property type="term" value="C:cytoplasm"/>
    <property type="evidence" value="ECO:0007669"/>
    <property type="project" value="TreeGrafter"/>
</dbReference>
<comment type="similarity">
    <text evidence="1">Belongs to the peptidase C14B family.</text>
</comment>
<evidence type="ECO:0000259" key="2">
    <source>
        <dbReference type="Pfam" id="PF00656"/>
    </source>
</evidence>
<accession>A0A8X8Y7N7</accession>
<sequence length="351" mass="39437">MASKRVSCRWCRMECVVPLEAQSLYCLNCRGSTVLEQRYNYPANGIVPQQLSAPSHAYGRKRAVLCGITYNGDSRPLQGCVNDVLSMKRLLIQRFRFPISSILVLTEEEVDYMRCFPTKRNIRNALRWLVEGSRAGDSLVFHYSGHGTQVRDSDGDEVDGYDEALMPVDYNREGYIVDDELNATIVRPLPRGATLHAITDACSSGTLLDLPNVCKIKRQKYYEWRYHDPPNGVAYRGTSGGLAIAFSACNDNQSSLDTTNGWFPDQVSEELHNLARKAFARYATGVLTHSFVQTLEQEERLSYGQLLLALHNTIGAARQATGANSYDPESTQEPRLSSSHEFDIQTWTFTL</sequence>
<dbReference type="Proteomes" id="UP000298416">
    <property type="component" value="Unassembled WGS sequence"/>
</dbReference>
<dbReference type="PANTHER" id="PTHR48104:SF17">
    <property type="entry name" value="METACASPASE-3"/>
    <property type="match status" value="1"/>
</dbReference>
<dbReference type="InterPro" id="IPR029030">
    <property type="entry name" value="Caspase-like_dom_sf"/>
</dbReference>
<dbReference type="AlphaFoldDB" id="A0A8X8Y7N7"/>
<evidence type="ECO:0000313" key="3">
    <source>
        <dbReference type="EMBL" id="KAG6425060.1"/>
    </source>
</evidence>
<dbReference type="GO" id="GO:0006508">
    <property type="term" value="P:proteolysis"/>
    <property type="evidence" value="ECO:0007669"/>
    <property type="project" value="InterPro"/>
</dbReference>
<proteinExistence type="inferred from homology"/>
<dbReference type="EMBL" id="PNBA02000005">
    <property type="protein sequence ID" value="KAG6425060.1"/>
    <property type="molecule type" value="Genomic_DNA"/>
</dbReference>
<gene>
    <name evidence="3" type="ORF">SASPL_115484</name>
</gene>
<name>A0A8X8Y7N7_SALSN</name>
<reference evidence="3" key="2">
    <citation type="submission" date="2020-08" db="EMBL/GenBank/DDBJ databases">
        <title>Plant Genome Project.</title>
        <authorList>
            <person name="Zhang R.-G."/>
        </authorList>
    </citation>
    <scope>NUCLEOTIDE SEQUENCE</scope>
    <source>
        <strain evidence="3">Huo1</strain>
        <tissue evidence="3">Leaf</tissue>
    </source>
</reference>
<keyword evidence="4" id="KW-1185">Reference proteome</keyword>
<comment type="caution">
    <text evidence="3">The sequence shown here is derived from an EMBL/GenBank/DDBJ whole genome shotgun (WGS) entry which is preliminary data.</text>
</comment>
<feature type="domain" description="Peptidase C14 caspase" evidence="2">
    <location>
        <begin position="60"/>
        <end position="339"/>
    </location>
</feature>
<dbReference type="Pfam" id="PF00656">
    <property type="entry name" value="Peptidase_C14"/>
    <property type="match status" value="1"/>
</dbReference>